<proteinExistence type="inferred from homology"/>
<dbReference type="InterPro" id="IPR035905">
    <property type="entry name" value="Barstar-like_sf"/>
</dbReference>
<accession>A0A3M8LR71</accession>
<organism evidence="3 4">
    <name type="scientific">Cryobacterium tepidiphilum</name>
    <dbReference type="NCBI Taxonomy" id="2486026"/>
    <lineage>
        <taxon>Bacteria</taxon>
        <taxon>Bacillati</taxon>
        <taxon>Actinomycetota</taxon>
        <taxon>Actinomycetes</taxon>
        <taxon>Micrococcales</taxon>
        <taxon>Microbacteriaceae</taxon>
        <taxon>Cryobacterium</taxon>
    </lineage>
</organism>
<sequence>MTVTRSFFEVQSPFELDVLVGSESEIGNAILRWSMAGLTVRMVRGSKMPIVSELFDEFSAALQFPLYFGENWDAFDECLSDLDWLPVERGRVIVVTAPEHVLTMTEPRAMQVLVRCIEVAAAEFSKPIVDAGENIDRAAIPFRVVLATRPESVPAVAARWAGVPMRMLG</sequence>
<evidence type="ECO:0000313" key="4">
    <source>
        <dbReference type="Proteomes" id="UP000279859"/>
    </source>
</evidence>
<dbReference type="OrthoDB" id="5184890at2"/>
<evidence type="ECO:0000256" key="1">
    <source>
        <dbReference type="ARBA" id="ARBA00006845"/>
    </source>
</evidence>
<dbReference type="EMBL" id="RDSR01000001">
    <property type="protein sequence ID" value="RNE67379.1"/>
    <property type="molecule type" value="Genomic_DNA"/>
</dbReference>
<dbReference type="Pfam" id="PF01337">
    <property type="entry name" value="Barstar"/>
    <property type="match status" value="1"/>
</dbReference>
<dbReference type="SUPFAM" id="SSF52038">
    <property type="entry name" value="Barstar-related"/>
    <property type="match status" value="1"/>
</dbReference>
<dbReference type="AlphaFoldDB" id="A0A3M8LR71"/>
<keyword evidence="4" id="KW-1185">Reference proteome</keyword>
<dbReference type="Gene3D" id="3.30.370.10">
    <property type="entry name" value="Barstar-like"/>
    <property type="match status" value="1"/>
</dbReference>
<dbReference type="RefSeq" id="WP_123044409.1">
    <property type="nucleotide sequence ID" value="NZ_RDSR01000001.1"/>
</dbReference>
<name>A0A3M8LR71_9MICO</name>
<feature type="domain" description="Barstar (barnase inhibitor)" evidence="2">
    <location>
        <begin position="40"/>
        <end position="146"/>
    </location>
</feature>
<evidence type="ECO:0000259" key="2">
    <source>
        <dbReference type="Pfam" id="PF01337"/>
    </source>
</evidence>
<protein>
    <recommendedName>
        <fullName evidence="2">Barstar (barnase inhibitor) domain-containing protein</fullName>
    </recommendedName>
</protein>
<dbReference type="InterPro" id="IPR000468">
    <property type="entry name" value="Barstar"/>
</dbReference>
<dbReference type="Proteomes" id="UP000279859">
    <property type="component" value="Unassembled WGS sequence"/>
</dbReference>
<comment type="similarity">
    <text evidence="1">Belongs to the barstar family.</text>
</comment>
<comment type="caution">
    <text evidence="3">The sequence shown here is derived from an EMBL/GenBank/DDBJ whole genome shotgun (WGS) entry which is preliminary data.</text>
</comment>
<gene>
    <name evidence="3" type="ORF">EEJ31_00990</name>
</gene>
<evidence type="ECO:0000313" key="3">
    <source>
        <dbReference type="EMBL" id="RNE67379.1"/>
    </source>
</evidence>
<reference evidence="3 4" key="1">
    <citation type="submission" date="2018-11" db="EMBL/GenBank/DDBJ databases">
        <title>Cryobacterium sp. nov., isolated from rhizosphere soil of lettuce.</title>
        <authorList>
            <person name="Wang Y."/>
        </authorList>
    </citation>
    <scope>NUCLEOTIDE SEQUENCE [LARGE SCALE GENOMIC DNA]</scope>
    <source>
        <strain evidence="3 4">NEAU-85</strain>
    </source>
</reference>